<sequence>MFLHYLVASAFQTLVPLVSSSFVETSNISEVGYADVANRYVSLKYSNNYLRFWDDASEHYSLRARKTQVIYSDSKAANFFKKVKGSNGEGWWFSAKKWGIR</sequence>
<keyword evidence="2" id="KW-1185">Reference proteome</keyword>
<name>I6R7P0_MYCHN</name>
<dbReference type="Proteomes" id="UP000009135">
    <property type="component" value="Chromosome"/>
</dbReference>
<dbReference type="KEGG" id="mhe:MHC_06022"/>
<proteinExistence type="predicted"/>
<reference evidence="1 2" key="1">
    <citation type="journal article" date="2012" name="J. Bacteriol.">
        <title>Complete genome sequence of Mycoplasma haemocanis strain Illinois.</title>
        <authorList>
            <person name="do Nascimento N.C."/>
            <person name="Guimaraes A.M."/>
            <person name="Santos A.P."/>
            <person name="Sanmiguel P.J."/>
            <person name="Messick J.B."/>
        </authorList>
    </citation>
    <scope>NUCLEOTIDE SEQUENCE [LARGE SCALE GENOMIC DNA]</scope>
    <source>
        <strain evidence="1 2">Illinois</strain>
    </source>
</reference>
<gene>
    <name evidence="1" type="ordered locus">MHC_06022</name>
</gene>
<accession>I6R7P0</accession>
<dbReference type="AlphaFoldDB" id="I6R7P0"/>
<dbReference type="EMBL" id="CP003199">
    <property type="protein sequence ID" value="AFM45094.1"/>
    <property type="molecule type" value="Genomic_DNA"/>
</dbReference>
<evidence type="ECO:0000313" key="2">
    <source>
        <dbReference type="Proteomes" id="UP000009135"/>
    </source>
</evidence>
<dbReference type="HOGENOM" id="CLU_2288421_0_0_14"/>
<organism evidence="1 2">
    <name type="scientific">Mycoplasma haemocanis (strain Illinois)</name>
    <dbReference type="NCBI Taxonomy" id="1111676"/>
    <lineage>
        <taxon>Bacteria</taxon>
        <taxon>Bacillati</taxon>
        <taxon>Mycoplasmatota</taxon>
        <taxon>Mollicutes</taxon>
        <taxon>Mycoplasmataceae</taxon>
        <taxon>Mycoplasma</taxon>
    </lineage>
</organism>
<dbReference type="STRING" id="1111676.MHC_06022"/>
<protein>
    <submittedName>
        <fullName evidence="1">Uncharacterized protein</fullName>
    </submittedName>
</protein>
<evidence type="ECO:0000313" key="1">
    <source>
        <dbReference type="EMBL" id="AFM45094.1"/>
    </source>
</evidence>